<evidence type="ECO:0000256" key="3">
    <source>
        <dbReference type="ARBA" id="ARBA00022441"/>
    </source>
</evidence>
<dbReference type="InterPro" id="IPR015915">
    <property type="entry name" value="Kelch-typ_b-propeller"/>
</dbReference>
<evidence type="ECO:0000256" key="4">
    <source>
        <dbReference type="ARBA" id="ARBA00022737"/>
    </source>
</evidence>
<evidence type="ECO:0000313" key="9">
    <source>
        <dbReference type="EMBL" id="KAH9362278.1"/>
    </source>
</evidence>
<dbReference type="InterPro" id="IPR017096">
    <property type="entry name" value="BTB-kelch_protein"/>
</dbReference>
<protein>
    <recommendedName>
        <fullName evidence="2">Kelch-like protein diablo</fullName>
    </recommendedName>
</protein>
<evidence type="ECO:0000256" key="7">
    <source>
        <dbReference type="ARBA" id="ARBA00043912"/>
    </source>
</evidence>
<dbReference type="OMA" id="CYVSAVE"/>
<comment type="caution">
    <text evidence="9">The sequence shown here is derived from an EMBL/GenBank/DDBJ whole genome shotgun (WGS) entry which is preliminary data.</text>
</comment>
<organism evidence="9 10">
    <name type="scientific">Haemaphysalis longicornis</name>
    <name type="common">Bush tick</name>
    <dbReference type="NCBI Taxonomy" id="44386"/>
    <lineage>
        <taxon>Eukaryota</taxon>
        <taxon>Metazoa</taxon>
        <taxon>Ecdysozoa</taxon>
        <taxon>Arthropoda</taxon>
        <taxon>Chelicerata</taxon>
        <taxon>Arachnida</taxon>
        <taxon>Acari</taxon>
        <taxon>Parasitiformes</taxon>
        <taxon>Ixodida</taxon>
        <taxon>Ixodoidea</taxon>
        <taxon>Ixodidae</taxon>
        <taxon>Haemaphysalinae</taxon>
        <taxon>Haemaphysalis</taxon>
    </lineage>
</organism>
<dbReference type="Pfam" id="PF24681">
    <property type="entry name" value="Kelch_KLHDC2_KLHL20_DRC7"/>
    <property type="match status" value="1"/>
</dbReference>
<dbReference type="SMART" id="SM00875">
    <property type="entry name" value="BACK"/>
    <property type="match status" value="1"/>
</dbReference>
<dbReference type="VEuPathDB" id="VectorBase:HLOH_059496"/>
<dbReference type="SUPFAM" id="SSF117281">
    <property type="entry name" value="Kelch motif"/>
    <property type="match status" value="1"/>
</dbReference>
<reference evidence="9 10" key="1">
    <citation type="journal article" date="2020" name="Cell">
        <title>Large-Scale Comparative Analyses of Tick Genomes Elucidate Their Genetic Diversity and Vector Capacities.</title>
        <authorList>
            <consortium name="Tick Genome and Microbiome Consortium (TIGMIC)"/>
            <person name="Jia N."/>
            <person name="Wang J."/>
            <person name="Shi W."/>
            <person name="Du L."/>
            <person name="Sun Y."/>
            <person name="Zhan W."/>
            <person name="Jiang J.F."/>
            <person name="Wang Q."/>
            <person name="Zhang B."/>
            <person name="Ji P."/>
            <person name="Bell-Sakyi L."/>
            <person name="Cui X.M."/>
            <person name="Yuan T.T."/>
            <person name="Jiang B.G."/>
            <person name="Yang W.F."/>
            <person name="Lam T.T."/>
            <person name="Chang Q.C."/>
            <person name="Ding S.J."/>
            <person name="Wang X.J."/>
            <person name="Zhu J.G."/>
            <person name="Ruan X.D."/>
            <person name="Zhao L."/>
            <person name="Wei J.T."/>
            <person name="Ye R.Z."/>
            <person name="Que T.C."/>
            <person name="Du C.H."/>
            <person name="Zhou Y.H."/>
            <person name="Cheng J.X."/>
            <person name="Dai P.F."/>
            <person name="Guo W.B."/>
            <person name="Han X.H."/>
            <person name="Huang E.J."/>
            <person name="Li L.F."/>
            <person name="Wei W."/>
            <person name="Gao Y.C."/>
            <person name="Liu J.Z."/>
            <person name="Shao H.Z."/>
            <person name="Wang X."/>
            <person name="Wang C.C."/>
            <person name="Yang T.C."/>
            <person name="Huo Q.B."/>
            <person name="Li W."/>
            <person name="Chen H.Y."/>
            <person name="Chen S.E."/>
            <person name="Zhou L.G."/>
            <person name="Ni X.B."/>
            <person name="Tian J.H."/>
            <person name="Sheng Y."/>
            <person name="Liu T."/>
            <person name="Pan Y.S."/>
            <person name="Xia L.Y."/>
            <person name="Li J."/>
            <person name="Zhao F."/>
            <person name="Cao W.C."/>
        </authorList>
    </citation>
    <scope>NUCLEOTIDE SEQUENCE [LARGE SCALE GENOMIC DNA]</scope>
    <source>
        <strain evidence="9">HaeL-2018</strain>
    </source>
</reference>
<dbReference type="PRINTS" id="PR00501">
    <property type="entry name" value="KELCHREPEAT"/>
</dbReference>
<keyword evidence="6" id="KW-0009">Actin-binding</keyword>
<dbReference type="PANTHER" id="PTHR24412">
    <property type="entry name" value="KELCH PROTEIN"/>
    <property type="match status" value="1"/>
</dbReference>
<dbReference type="Pfam" id="PF00651">
    <property type="entry name" value="BTB"/>
    <property type="match status" value="1"/>
</dbReference>
<dbReference type="InterPro" id="IPR000210">
    <property type="entry name" value="BTB/POZ_dom"/>
</dbReference>
<comment type="function">
    <text evidence="7">Probable substrate-specific adapter of an E3 ubiquitin-protein ligase complex which mediates the ubiquitination and subsequent proteasomal degradation of target proteins. May have a role in synapse differentiation and growth.</text>
</comment>
<feature type="domain" description="BACK" evidence="8">
    <location>
        <begin position="182"/>
        <end position="285"/>
    </location>
</feature>
<dbReference type="OrthoDB" id="6493923at2759"/>
<dbReference type="InterPro" id="IPR011333">
    <property type="entry name" value="SKP1/BTB/POZ_sf"/>
</dbReference>
<accession>A0A9J6F7W6</accession>
<evidence type="ECO:0000256" key="5">
    <source>
        <dbReference type="ARBA" id="ARBA00022786"/>
    </source>
</evidence>
<evidence type="ECO:0000259" key="8">
    <source>
        <dbReference type="SMART" id="SM00875"/>
    </source>
</evidence>
<keyword evidence="10" id="KW-1185">Reference proteome</keyword>
<dbReference type="Gene3D" id="2.120.10.80">
    <property type="entry name" value="Kelch-type beta propeller"/>
    <property type="match status" value="2"/>
</dbReference>
<dbReference type="Pfam" id="PF01344">
    <property type="entry name" value="Kelch_1"/>
    <property type="match status" value="2"/>
</dbReference>
<keyword evidence="4" id="KW-0677">Repeat</keyword>
<dbReference type="Gene3D" id="3.30.710.10">
    <property type="entry name" value="Potassium Channel Kv1.1, Chain A"/>
    <property type="match status" value="1"/>
</dbReference>
<keyword evidence="3" id="KW-0880">Kelch repeat</keyword>
<comment type="pathway">
    <text evidence="1">Protein modification; protein ubiquitination.</text>
</comment>
<dbReference type="Gene3D" id="1.25.40.420">
    <property type="match status" value="1"/>
</dbReference>
<dbReference type="Pfam" id="PF07707">
    <property type="entry name" value="BACK"/>
    <property type="match status" value="1"/>
</dbReference>
<dbReference type="InterPro" id="IPR006652">
    <property type="entry name" value="Kelch_1"/>
</dbReference>
<dbReference type="SMART" id="SM00612">
    <property type="entry name" value="Kelch"/>
    <property type="match status" value="6"/>
</dbReference>
<dbReference type="PANTHER" id="PTHR24412:SF172">
    <property type="entry name" value="KELCH-LIKE PROTEIN 10"/>
    <property type="match status" value="1"/>
</dbReference>
<proteinExistence type="predicted"/>
<dbReference type="SUPFAM" id="SSF54695">
    <property type="entry name" value="POZ domain"/>
    <property type="match status" value="1"/>
</dbReference>
<name>A0A9J6F7W6_HAELO</name>
<evidence type="ECO:0000256" key="1">
    <source>
        <dbReference type="ARBA" id="ARBA00004906"/>
    </source>
</evidence>
<dbReference type="AlphaFoldDB" id="A0A9J6F7W6"/>
<dbReference type="InterPro" id="IPR011705">
    <property type="entry name" value="BACK"/>
</dbReference>
<dbReference type="EMBL" id="JABSTR010000001">
    <property type="protein sequence ID" value="KAH9362278.1"/>
    <property type="molecule type" value="Genomic_DNA"/>
</dbReference>
<evidence type="ECO:0000313" key="10">
    <source>
        <dbReference type="Proteomes" id="UP000821853"/>
    </source>
</evidence>
<keyword evidence="5" id="KW-0833">Ubl conjugation pathway</keyword>
<dbReference type="PIRSF" id="PIRSF037037">
    <property type="entry name" value="Kelch-like_protein_gigaxonin"/>
    <property type="match status" value="1"/>
</dbReference>
<evidence type="ECO:0000256" key="6">
    <source>
        <dbReference type="ARBA" id="ARBA00023203"/>
    </source>
</evidence>
<evidence type="ECO:0000256" key="2">
    <source>
        <dbReference type="ARBA" id="ARBA00013699"/>
    </source>
</evidence>
<sequence>MEAAEDVVEKQGICNNSAAATTSAQQLFSDGGCQSRYSPGAVARFMPKLRALRQSGEYCDVKFRTPDGGTILAHRFVLADSYMGCGTLFARVCDASDASVGDEQGQLLNEAKWPPNCEVLVSDLSAQMLNLVVDLAYHVPLHEHVTTHNVVEVLEFADAVDISAVRNHCIKLLGENLEPGNCVGTYQLAVRKGYSPLNNEAFRFIVRNFQKVWTTSPQFQSLAFEELWTVLHDDELYVTSEVEGSFGAILKWIAGDAEARRGFLSRLLPLVRFLFGSNADMQKVEAEPLVRADKKALEVLNFIKQTLDNEALDNGDWGFWPYLVDRRWLQPRVPKDVIFMFGGWTRGASNSLFTYNCRSHRWVFHPNQHTPPRAYHGVTMLDGLIYFIGGFDGTRCHHSVFCLDVQEHKWIAKSNMHTARCYVSVALLRGHIYAMGGFDGEGRTSSCERYDAASNQWEFVAPMHDIRSDASAVSASGRIYIMGGFTGLDVLGTVEYYDPSTDAWTRVESMSTPRSGFKAVVNGGDVYVMGGFDGDHRLGTAERLDVRKGQWSQLPSMAFPRSNFMAALLEGSIYVAGGFDGTATVSLVERYDIETRQWQRDTDLRIPCSAAAAYVYHNVPNARRWI</sequence>
<dbReference type="GO" id="GO:0003779">
    <property type="term" value="F:actin binding"/>
    <property type="evidence" value="ECO:0007669"/>
    <property type="project" value="UniProtKB-KW"/>
</dbReference>
<gene>
    <name evidence="9" type="ORF">HPB48_002256</name>
</gene>
<dbReference type="Proteomes" id="UP000821853">
    <property type="component" value="Chromosome 1"/>
</dbReference>